<proteinExistence type="predicted"/>
<protein>
    <submittedName>
        <fullName evidence="1">Uncharacterized protein</fullName>
    </submittedName>
</protein>
<dbReference type="OrthoDB" id="415068at2759"/>
<evidence type="ECO:0000313" key="1">
    <source>
        <dbReference type="EMBL" id="GBP00930.1"/>
    </source>
</evidence>
<organism evidence="1 3">
    <name type="scientific">Eumeta variegata</name>
    <name type="common">Bagworm moth</name>
    <name type="synonym">Eumeta japonica</name>
    <dbReference type="NCBI Taxonomy" id="151549"/>
    <lineage>
        <taxon>Eukaryota</taxon>
        <taxon>Metazoa</taxon>
        <taxon>Ecdysozoa</taxon>
        <taxon>Arthropoda</taxon>
        <taxon>Hexapoda</taxon>
        <taxon>Insecta</taxon>
        <taxon>Pterygota</taxon>
        <taxon>Neoptera</taxon>
        <taxon>Endopterygota</taxon>
        <taxon>Lepidoptera</taxon>
        <taxon>Glossata</taxon>
        <taxon>Ditrysia</taxon>
        <taxon>Tineoidea</taxon>
        <taxon>Psychidae</taxon>
        <taxon>Oiketicinae</taxon>
        <taxon>Eumeta</taxon>
    </lineage>
</organism>
<evidence type="ECO:0000313" key="3">
    <source>
        <dbReference type="Proteomes" id="UP000299102"/>
    </source>
</evidence>
<accession>A0A4C1SIG8</accession>
<dbReference type="EMBL" id="BGZK01000801">
    <property type="protein sequence ID" value="GBP60983.1"/>
    <property type="molecule type" value="Genomic_DNA"/>
</dbReference>
<evidence type="ECO:0000313" key="2">
    <source>
        <dbReference type="EMBL" id="GBP60983.1"/>
    </source>
</evidence>
<comment type="caution">
    <text evidence="1">The sequence shown here is derived from an EMBL/GenBank/DDBJ whole genome shotgun (WGS) entry which is preliminary data.</text>
</comment>
<reference evidence="1 3" key="1">
    <citation type="journal article" date="2019" name="Commun. Biol.">
        <title>The bagworm genome reveals a unique fibroin gene that provides high tensile strength.</title>
        <authorList>
            <person name="Kono N."/>
            <person name="Nakamura H."/>
            <person name="Ohtoshi R."/>
            <person name="Tomita M."/>
            <person name="Numata K."/>
            <person name="Arakawa K."/>
        </authorList>
    </citation>
    <scope>NUCLEOTIDE SEQUENCE [LARGE SCALE GENOMIC DNA]</scope>
</reference>
<sequence>MPRNEKRLNHKIKELKRILNNDRNVRFQAYLESLDPTAATDYSLWKATKKIKDQQLTPHLENRMAAGPAVTMKGLTHLLNT</sequence>
<gene>
    <name evidence="2" type="ORF">EVAR_51748_1</name>
    <name evidence="1" type="ORF">EVAR_89576_1</name>
</gene>
<name>A0A4C1SIG8_EUMVA</name>
<dbReference type="EMBL" id="BGZK01003403">
    <property type="protein sequence ID" value="GBP00930.1"/>
    <property type="molecule type" value="Genomic_DNA"/>
</dbReference>
<dbReference type="Proteomes" id="UP000299102">
    <property type="component" value="Unassembled WGS sequence"/>
</dbReference>
<dbReference type="AlphaFoldDB" id="A0A4C1SIG8"/>
<keyword evidence="3" id="KW-1185">Reference proteome</keyword>